<keyword evidence="3" id="KW-1185">Reference proteome</keyword>
<evidence type="ECO:0000313" key="3">
    <source>
        <dbReference type="Proteomes" id="UP001321748"/>
    </source>
</evidence>
<evidence type="ECO:0000256" key="1">
    <source>
        <dbReference type="SAM" id="Phobius"/>
    </source>
</evidence>
<sequence>MQSMDDSVQLYGSMSQKVALQLTVCGAALAGGVLLWCFMTTWRFVGIAIAVIGGVCEYFIVMHNPKNTTNPGNIRRAYGFNPSEVEFVRNNQNFVSEAIKFARPGEYQIRITNTETGDPRLLTAVVGLDHAMRLYEGDTPSDLNIIMPASSRNS</sequence>
<protein>
    <submittedName>
        <fullName evidence="2">Uncharacterized protein</fullName>
    </submittedName>
</protein>
<evidence type="ECO:0000313" key="2">
    <source>
        <dbReference type="EMBL" id="BDR54137.1"/>
    </source>
</evidence>
<reference evidence="2 3" key="1">
    <citation type="journal article" date="2023" name="Microbiol. Spectr.">
        <title>Symbiosis of Carpenter Bees with Uncharacterized Lactic Acid Bacteria Showing NAD Auxotrophy.</title>
        <authorList>
            <person name="Kawasaki S."/>
            <person name="Ozawa K."/>
            <person name="Mori T."/>
            <person name="Yamamoto A."/>
            <person name="Ito M."/>
            <person name="Ohkuma M."/>
            <person name="Sakamoto M."/>
            <person name="Matsutani M."/>
        </authorList>
    </citation>
    <scope>NUCLEOTIDE SEQUENCE [LARGE SCALE GENOMIC DNA]</scope>
    <source>
        <strain evidence="2 3">KimH</strain>
    </source>
</reference>
<keyword evidence="1" id="KW-0812">Transmembrane</keyword>
<name>A0ABM8BB88_9BIFI</name>
<feature type="transmembrane region" description="Helical" evidence="1">
    <location>
        <begin position="42"/>
        <end position="61"/>
    </location>
</feature>
<gene>
    <name evidence="2" type="ORF">KIMH_02480</name>
</gene>
<dbReference type="Proteomes" id="UP001321748">
    <property type="component" value="Chromosome"/>
</dbReference>
<feature type="transmembrane region" description="Helical" evidence="1">
    <location>
        <begin position="18"/>
        <end position="36"/>
    </location>
</feature>
<dbReference type="EMBL" id="AP026800">
    <property type="protein sequence ID" value="BDR54137.1"/>
    <property type="molecule type" value="Genomic_DNA"/>
</dbReference>
<proteinExistence type="predicted"/>
<organism evidence="2 3">
    <name type="scientific">Bombiscardovia apis</name>
    <dbReference type="NCBI Taxonomy" id="2932182"/>
    <lineage>
        <taxon>Bacteria</taxon>
        <taxon>Bacillati</taxon>
        <taxon>Actinomycetota</taxon>
        <taxon>Actinomycetes</taxon>
        <taxon>Bifidobacteriales</taxon>
        <taxon>Bifidobacteriaceae</taxon>
        <taxon>Bombiscardovia</taxon>
    </lineage>
</organism>
<keyword evidence="1" id="KW-0472">Membrane</keyword>
<accession>A0ABM8BB88</accession>
<keyword evidence="1" id="KW-1133">Transmembrane helix</keyword>